<evidence type="ECO:0000313" key="7">
    <source>
        <dbReference type="Proteomes" id="UP000295252"/>
    </source>
</evidence>
<feature type="domain" description="Bifunctional inhibitor/plant lipid transfer protein/seed storage helical" evidence="5">
    <location>
        <begin position="39"/>
        <end position="101"/>
    </location>
</feature>
<dbReference type="PhylomeDB" id="A0A068UAE8"/>
<dbReference type="PANTHER" id="PTHR35501:SF3">
    <property type="entry name" value="PROTEIN YY1"/>
    <property type="match status" value="1"/>
</dbReference>
<dbReference type="STRING" id="49390.A0A068UAE8"/>
<dbReference type="OrthoDB" id="1873458at2759"/>
<evidence type="ECO:0000256" key="4">
    <source>
        <dbReference type="SAM" id="SignalP"/>
    </source>
</evidence>
<keyword evidence="2" id="KW-0964">Secreted</keyword>
<keyword evidence="7" id="KW-1185">Reference proteome</keyword>
<keyword evidence="4" id="KW-0732">Signal</keyword>
<name>A0A068UAE8_COFCA</name>
<dbReference type="AlphaFoldDB" id="A0A068UAE8"/>
<comment type="similarity">
    <text evidence="3">Belongs to the A9/FIL1 family.</text>
</comment>
<reference evidence="7" key="1">
    <citation type="journal article" date="2014" name="Science">
        <title>The coffee genome provides insight into the convergent evolution of caffeine biosynthesis.</title>
        <authorList>
            <person name="Denoeud F."/>
            <person name="Carretero-Paulet L."/>
            <person name="Dereeper A."/>
            <person name="Droc G."/>
            <person name="Guyot R."/>
            <person name="Pietrella M."/>
            <person name="Zheng C."/>
            <person name="Alberti A."/>
            <person name="Anthony F."/>
            <person name="Aprea G."/>
            <person name="Aury J.M."/>
            <person name="Bento P."/>
            <person name="Bernard M."/>
            <person name="Bocs S."/>
            <person name="Campa C."/>
            <person name="Cenci A."/>
            <person name="Combes M.C."/>
            <person name="Crouzillat D."/>
            <person name="Da Silva C."/>
            <person name="Daddiego L."/>
            <person name="De Bellis F."/>
            <person name="Dussert S."/>
            <person name="Garsmeur O."/>
            <person name="Gayraud T."/>
            <person name="Guignon V."/>
            <person name="Jahn K."/>
            <person name="Jamilloux V."/>
            <person name="Joet T."/>
            <person name="Labadie K."/>
            <person name="Lan T."/>
            <person name="Leclercq J."/>
            <person name="Lepelley M."/>
            <person name="Leroy T."/>
            <person name="Li L.T."/>
            <person name="Librado P."/>
            <person name="Lopez L."/>
            <person name="Munoz A."/>
            <person name="Noel B."/>
            <person name="Pallavicini A."/>
            <person name="Perrotta G."/>
            <person name="Poncet V."/>
            <person name="Pot D."/>
            <person name="Priyono X."/>
            <person name="Rigoreau M."/>
            <person name="Rouard M."/>
            <person name="Rozas J."/>
            <person name="Tranchant-Dubreuil C."/>
            <person name="VanBuren R."/>
            <person name="Zhang Q."/>
            <person name="Andrade A.C."/>
            <person name="Argout X."/>
            <person name="Bertrand B."/>
            <person name="de Kochko A."/>
            <person name="Graziosi G."/>
            <person name="Henry R.J."/>
            <person name="Jayarama X."/>
            <person name="Ming R."/>
            <person name="Nagai C."/>
            <person name="Rounsley S."/>
            <person name="Sankoff D."/>
            <person name="Giuliano G."/>
            <person name="Albert V.A."/>
            <person name="Wincker P."/>
            <person name="Lashermes P."/>
        </authorList>
    </citation>
    <scope>NUCLEOTIDE SEQUENCE [LARGE SCALE GENOMIC DNA]</scope>
    <source>
        <strain evidence="7">cv. DH200-94</strain>
    </source>
</reference>
<feature type="signal peptide" evidence="4">
    <location>
        <begin position="1"/>
        <end position="34"/>
    </location>
</feature>
<evidence type="ECO:0000313" key="6">
    <source>
        <dbReference type="EMBL" id="CDP05237.1"/>
    </source>
</evidence>
<dbReference type="SUPFAM" id="SSF47699">
    <property type="entry name" value="Bifunctional inhibitor/lipid-transfer protein/seed storage 2S albumin"/>
    <property type="match status" value="1"/>
</dbReference>
<gene>
    <name evidence="6" type="ORF">GSCOC_T00020210001</name>
</gene>
<dbReference type="InParanoid" id="A0A068UAE8"/>
<evidence type="ECO:0000256" key="1">
    <source>
        <dbReference type="ARBA" id="ARBA00004613"/>
    </source>
</evidence>
<dbReference type="SMART" id="SM00499">
    <property type="entry name" value="AAI"/>
    <property type="match status" value="1"/>
</dbReference>
<accession>A0A068UAE8</accession>
<evidence type="ECO:0000256" key="3">
    <source>
        <dbReference type="ARBA" id="ARBA00038300"/>
    </source>
</evidence>
<comment type="subcellular location">
    <subcellularLocation>
        <location evidence="1">Secreted</location>
    </subcellularLocation>
</comment>
<sequence length="104" mass="10949">MATVKKSVASFGSSPAMLALLFLALVLQNHVVKSQEPSCPTTLANLNVCVPFLVPGSGPADNPPSAECCNAVQAVKEDCICNTLQIASRLPTRCNLPVLNCCEY</sequence>
<dbReference type="EMBL" id="HG739099">
    <property type="protein sequence ID" value="CDP05237.1"/>
    <property type="molecule type" value="Genomic_DNA"/>
</dbReference>
<evidence type="ECO:0000256" key="2">
    <source>
        <dbReference type="ARBA" id="ARBA00022525"/>
    </source>
</evidence>
<evidence type="ECO:0000259" key="5">
    <source>
        <dbReference type="SMART" id="SM00499"/>
    </source>
</evidence>
<dbReference type="InterPro" id="IPR036312">
    <property type="entry name" value="Bifun_inhib/LTP/seed_sf"/>
</dbReference>
<dbReference type="GO" id="GO:0005576">
    <property type="term" value="C:extracellular region"/>
    <property type="evidence" value="ECO:0007669"/>
    <property type="project" value="UniProtKB-SubCell"/>
</dbReference>
<dbReference type="Proteomes" id="UP000295252">
    <property type="component" value="Chromosome IV"/>
</dbReference>
<protein>
    <recommendedName>
        <fullName evidence="5">Bifunctional inhibitor/plant lipid transfer protein/seed storage helical domain-containing protein</fullName>
    </recommendedName>
</protein>
<dbReference type="Gene3D" id="1.10.110.10">
    <property type="entry name" value="Plant lipid-transfer and hydrophobic proteins"/>
    <property type="match status" value="1"/>
</dbReference>
<dbReference type="PANTHER" id="PTHR35501">
    <property type="entry name" value="PROTEIN YY1"/>
    <property type="match status" value="1"/>
</dbReference>
<dbReference type="Pfam" id="PF00234">
    <property type="entry name" value="Tryp_alpha_amyl"/>
    <property type="match status" value="1"/>
</dbReference>
<organism evidence="6 7">
    <name type="scientific">Coffea canephora</name>
    <name type="common">Robusta coffee</name>
    <dbReference type="NCBI Taxonomy" id="49390"/>
    <lineage>
        <taxon>Eukaryota</taxon>
        <taxon>Viridiplantae</taxon>
        <taxon>Streptophyta</taxon>
        <taxon>Embryophyta</taxon>
        <taxon>Tracheophyta</taxon>
        <taxon>Spermatophyta</taxon>
        <taxon>Magnoliopsida</taxon>
        <taxon>eudicotyledons</taxon>
        <taxon>Gunneridae</taxon>
        <taxon>Pentapetalae</taxon>
        <taxon>asterids</taxon>
        <taxon>lamiids</taxon>
        <taxon>Gentianales</taxon>
        <taxon>Rubiaceae</taxon>
        <taxon>Ixoroideae</taxon>
        <taxon>Gardenieae complex</taxon>
        <taxon>Bertiereae - Coffeeae clade</taxon>
        <taxon>Coffeeae</taxon>
        <taxon>Coffea</taxon>
    </lineage>
</organism>
<proteinExistence type="inferred from homology"/>
<dbReference type="OMA" id="QSVDHDC"/>
<dbReference type="InterPro" id="IPR016140">
    <property type="entry name" value="Bifunc_inhib/LTP/seed_store"/>
</dbReference>
<dbReference type="Gramene" id="CDP05237">
    <property type="protein sequence ID" value="CDP05237"/>
    <property type="gene ID" value="GSCOC_T00020210001"/>
</dbReference>
<feature type="chain" id="PRO_5001654630" description="Bifunctional inhibitor/plant lipid transfer protein/seed storage helical domain-containing protein" evidence="4">
    <location>
        <begin position="35"/>
        <end position="104"/>
    </location>
</feature>